<comment type="catalytic activity">
    <reaction evidence="13 15">
        <text>beta-nicotinamide D-ribonucleotide + ATP + H(+) = diphosphate + NAD(+)</text>
        <dbReference type="Rhea" id="RHEA:21360"/>
        <dbReference type="ChEBI" id="CHEBI:14649"/>
        <dbReference type="ChEBI" id="CHEBI:15378"/>
        <dbReference type="ChEBI" id="CHEBI:30616"/>
        <dbReference type="ChEBI" id="CHEBI:33019"/>
        <dbReference type="ChEBI" id="CHEBI:57540"/>
        <dbReference type="EC" id="2.7.7.1"/>
    </reaction>
</comment>
<proteinExistence type="inferred from homology"/>
<keyword evidence="6 15" id="KW-0808">Transferase</keyword>
<comment type="similarity">
    <text evidence="4 15">Belongs to the eukaryotic NMN adenylyltransferase family.</text>
</comment>
<dbReference type="SUPFAM" id="SSF52374">
    <property type="entry name" value="Nucleotidylyl transferase"/>
    <property type="match status" value="1"/>
</dbReference>
<dbReference type="GO" id="GO:0009435">
    <property type="term" value="P:NAD+ biosynthetic process"/>
    <property type="evidence" value="ECO:0007669"/>
    <property type="project" value="InterPro"/>
</dbReference>
<evidence type="ECO:0000256" key="1">
    <source>
        <dbReference type="ARBA" id="ARBA00001968"/>
    </source>
</evidence>
<dbReference type="GO" id="GO:0005524">
    <property type="term" value="F:ATP binding"/>
    <property type="evidence" value="ECO:0007669"/>
    <property type="project" value="UniProtKB-KW"/>
</dbReference>
<comment type="pathway">
    <text evidence="3">Cofactor biosynthesis; NAD(+) biosynthesis; deamido-NAD(+) from nicotinate D-ribonucleotide: step 1/1.</text>
</comment>
<protein>
    <recommendedName>
        <fullName evidence="15">Nicotinamide-nucleotide adenylyltransferase</fullName>
        <ecNumber evidence="15">2.7.7.1</ecNumber>
        <ecNumber evidence="15">2.7.7.18</ecNumber>
    </recommendedName>
</protein>
<comment type="caution">
    <text evidence="17">The sequence shown here is derived from an EMBL/GenBank/DDBJ whole genome shotgun (WGS) entry which is preliminary data.</text>
</comment>
<reference evidence="17 18" key="1">
    <citation type="journal article" date="2022" name="Nat. Plants">
        <title>Genomes of leafy and leafless Platanthera orchids illuminate the evolution of mycoheterotrophy.</title>
        <authorList>
            <person name="Li M.H."/>
            <person name="Liu K.W."/>
            <person name="Li Z."/>
            <person name="Lu H.C."/>
            <person name="Ye Q.L."/>
            <person name="Zhang D."/>
            <person name="Wang J.Y."/>
            <person name="Li Y.F."/>
            <person name="Zhong Z.M."/>
            <person name="Liu X."/>
            <person name="Yu X."/>
            <person name="Liu D.K."/>
            <person name="Tu X.D."/>
            <person name="Liu B."/>
            <person name="Hao Y."/>
            <person name="Liao X.Y."/>
            <person name="Jiang Y.T."/>
            <person name="Sun W.H."/>
            <person name="Chen J."/>
            <person name="Chen Y.Q."/>
            <person name="Ai Y."/>
            <person name="Zhai J.W."/>
            <person name="Wu S.S."/>
            <person name="Zhou Z."/>
            <person name="Hsiao Y.Y."/>
            <person name="Wu W.L."/>
            <person name="Chen Y.Y."/>
            <person name="Lin Y.F."/>
            <person name="Hsu J.L."/>
            <person name="Li C.Y."/>
            <person name="Wang Z.W."/>
            <person name="Zhao X."/>
            <person name="Zhong W.Y."/>
            <person name="Ma X.K."/>
            <person name="Ma L."/>
            <person name="Huang J."/>
            <person name="Chen G.Z."/>
            <person name="Huang M.Z."/>
            <person name="Huang L."/>
            <person name="Peng D.H."/>
            <person name="Luo Y.B."/>
            <person name="Zou S.Q."/>
            <person name="Chen S.P."/>
            <person name="Lan S."/>
            <person name="Tsai W.C."/>
            <person name="Van de Peer Y."/>
            <person name="Liu Z.J."/>
        </authorList>
    </citation>
    <scope>NUCLEOTIDE SEQUENCE [LARGE SCALE GENOMIC DNA]</scope>
    <source>
        <strain evidence="17">Lor287</strain>
    </source>
</reference>
<dbReference type="InterPro" id="IPR004821">
    <property type="entry name" value="Cyt_trans-like"/>
</dbReference>
<keyword evidence="7 15" id="KW-0548">Nucleotidyltransferase</keyword>
<sequence>MGHCEEASSSTIPNKNSNLVVLVCTGSFNPPTYMHMRMFELARDALNLLGKCVIGGYMSPVNDAYKKKDLLPAIHRVKMCELVCKSSSFVMVDSWEIIDRLKCLQANQSSYQRTLTVLSRIQDGLCKDGLIKRDSIKVMLLCGSDLLESFSIPGAWILDQVKAICRDFGIICVRRNGKDVDQIISNDGILRENKDNIISVDEIIPNQISSSAVRECLSKGLSVKYLTSDEVIDYIACEKLYLA</sequence>
<keyword evidence="5 15" id="KW-0662">Pyridine nucleotide biosynthesis</keyword>
<evidence type="ECO:0000256" key="3">
    <source>
        <dbReference type="ARBA" id="ARBA00005019"/>
    </source>
</evidence>
<dbReference type="Pfam" id="PF01467">
    <property type="entry name" value="CTP_transf_like"/>
    <property type="match status" value="1"/>
</dbReference>
<dbReference type="InterPro" id="IPR051182">
    <property type="entry name" value="Euk_NMN_adenylyltrnsfrase"/>
</dbReference>
<evidence type="ECO:0000256" key="13">
    <source>
        <dbReference type="ARBA" id="ARBA00049001"/>
    </source>
</evidence>
<keyword evidence="8" id="KW-0479">Metal-binding</keyword>
<evidence type="ECO:0000256" key="11">
    <source>
        <dbReference type="ARBA" id="ARBA00023027"/>
    </source>
</evidence>
<dbReference type="AlphaFoldDB" id="A0AAP0BPC8"/>
<dbReference type="EMBL" id="JBBWWQ010000006">
    <property type="protein sequence ID" value="KAK8944297.1"/>
    <property type="molecule type" value="Genomic_DNA"/>
</dbReference>
<dbReference type="InterPro" id="IPR014729">
    <property type="entry name" value="Rossmann-like_a/b/a_fold"/>
</dbReference>
<evidence type="ECO:0000313" key="18">
    <source>
        <dbReference type="Proteomes" id="UP001418222"/>
    </source>
</evidence>
<dbReference type="InterPro" id="IPR005248">
    <property type="entry name" value="NadD/NMNAT"/>
</dbReference>
<evidence type="ECO:0000256" key="12">
    <source>
        <dbReference type="ARBA" id="ARBA00048721"/>
    </source>
</evidence>
<evidence type="ECO:0000256" key="7">
    <source>
        <dbReference type="ARBA" id="ARBA00022695"/>
    </source>
</evidence>
<dbReference type="Proteomes" id="UP001418222">
    <property type="component" value="Unassembled WGS sequence"/>
</dbReference>
<dbReference type="Gene3D" id="3.40.50.620">
    <property type="entry name" value="HUPs"/>
    <property type="match status" value="1"/>
</dbReference>
<dbReference type="EC" id="2.7.7.1" evidence="15"/>
<dbReference type="PANTHER" id="PTHR12039">
    <property type="entry name" value="NICOTINAMIDE MONONUCLEOTIDE ADENYLYLTRANSFERASE"/>
    <property type="match status" value="1"/>
</dbReference>
<dbReference type="PANTHER" id="PTHR12039:SF0">
    <property type="entry name" value="NICOTINAMIDE-NUCLEOTIDE ADENYLYLTRANSFERASE"/>
    <property type="match status" value="1"/>
</dbReference>
<evidence type="ECO:0000313" key="17">
    <source>
        <dbReference type="EMBL" id="KAK8944297.1"/>
    </source>
</evidence>
<dbReference type="GO" id="GO:0004515">
    <property type="term" value="F:nicotinate-nucleotide adenylyltransferase activity"/>
    <property type="evidence" value="ECO:0007669"/>
    <property type="project" value="UniProtKB-EC"/>
</dbReference>
<evidence type="ECO:0000259" key="16">
    <source>
        <dbReference type="Pfam" id="PF01467"/>
    </source>
</evidence>
<keyword evidence="9 15" id="KW-0547">Nucleotide-binding</keyword>
<dbReference type="GO" id="GO:0000309">
    <property type="term" value="F:nicotinamide-nucleotide adenylyltransferase activity"/>
    <property type="evidence" value="ECO:0007669"/>
    <property type="project" value="UniProtKB-EC"/>
</dbReference>
<evidence type="ECO:0000256" key="5">
    <source>
        <dbReference type="ARBA" id="ARBA00022642"/>
    </source>
</evidence>
<dbReference type="EC" id="2.7.7.18" evidence="15"/>
<dbReference type="GO" id="GO:0046872">
    <property type="term" value="F:metal ion binding"/>
    <property type="evidence" value="ECO:0007669"/>
    <property type="project" value="UniProtKB-KW"/>
</dbReference>
<evidence type="ECO:0000256" key="6">
    <source>
        <dbReference type="ARBA" id="ARBA00022679"/>
    </source>
</evidence>
<evidence type="ECO:0000256" key="15">
    <source>
        <dbReference type="RuleBase" id="RU362021"/>
    </source>
</evidence>
<evidence type="ECO:0000256" key="4">
    <source>
        <dbReference type="ARBA" id="ARBA00007064"/>
    </source>
</evidence>
<organism evidence="17 18">
    <name type="scientific">Platanthera zijinensis</name>
    <dbReference type="NCBI Taxonomy" id="2320716"/>
    <lineage>
        <taxon>Eukaryota</taxon>
        <taxon>Viridiplantae</taxon>
        <taxon>Streptophyta</taxon>
        <taxon>Embryophyta</taxon>
        <taxon>Tracheophyta</taxon>
        <taxon>Spermatophyta</taxon>
        <taxon>Magnoliopsida</taxon>
        <taxon>Liliopsida</taxon>
        <taxon>Asparagales</taxon>
        <taxon>Orchidaceae</taxon>
        <taxon>Orchidoideae</taxon>
        <taxon>Orchideae</taxon>
        <taxon>Orchidinae</taxon>
        <taxon>Platanthera</taxon>
    </lineage>
</organism>
<accession>A0AAP0BPC8</accession>
<keyword evidence="10 15" id="KW-0067">ATP-binding</keyword>
<evidence type="ECO:0000256" key="8">
    <source>
        <dbReference type="ARBA" id="ARBA00022723"/>
    </source>
</evidence>
<dbReference type="FunFam" id="3.40.50.620:FF:000200">
    <property type="entry name" value="Nicotinamide-nucleotide adenylyltransferase"/>
    <property type="match status" value="1"/>
</dbReference>
<evidence type="ECO:0000256" key="10">
    <source>
        <dbReference type="ARBA" id="ARBA00022840"/>
    </source>
</evidence>
<evidence type="ECO:0000256" key="9">
    <source>
        <dbReference type="ARBA" id="ARBA00022741"/>
    </source>
</evidence>
<comment type="pathway">
    <text evidence="2 15">Cofactor biosynthesis; NAD(+) biosynthesis; NAD(+) from nicotinamide D-ribonucleotide: step 1/1.</text>
</comment>
<name>A0AAP0BPC8_9ASPA</name>
<comment type="catalytic activity">
    <reaction evidence="12 15">
        <text>nicotinate beta-D-ribonucleotide + ATP + H(+) = deamido-NAD(+) + diphosphate</text>
        <dbReference type="Rhea" id="RHEA:22860"/>
        <dbReference type="ChEBI" id="CHEBI:15378"/>
        <dbReference type="ChEBI" id="CHEBI:30616"/>
        <dbReference type="ChEBI" id="CHEBI:33019"/>
        <dbReference type="ChEBI" id="CHEBI:57502"/>
        <dbReference type="ChEBI" id="CHEBI:58437"/>
        <dbReference type="EC" id="2.7.7.18"/>
    </reaction>
</comment>
<gene>
    <name evidence="17" type="ORF">KSP39_PZI008240</name>
</gene>
<keyword evidence="18" id="KW-1185">Reference proteome</keyword>
<evidence type="ECO:0000256" key="2">
    <source>
        <dbReference type="ARBA" id="ARBA00004658"/>
    </source>
</evidence>
<comment type="cofactor">
    <cofactor evidence="1">
        <name>a divalent metal cation</name>
        <dbReference type="ChEBI" id="CHEBI:60240"/>
    </cofactor>
</comment>
<dbReference type="NCBIfam" id="TIGR00482">
    <property type="entry name" value="nicotinate (nicotinamide) nucleotide adenylyltransferase"/>
    <property type="match status" value="1"/>
</dbReference>
<feature type="domain" description="Cytidyltransferase-like" evidence="16">
    <location>
        <begin position="23"/>
        <end position="215"/>
    </location>
</feature>
<comment type="function">
    <text evidence="14">Catalyzes the formation of NAD(+) from nicotinamide mononucleotide (NMN) and ATP. Can also use the deamidated form; nicotinic acid mononucleotide (NaMN) as substrate.</text>
</comment>
<keyword evidence="11 15" id="KW-0520">NAD</keyword>
<evidence type="ECO:0000256" key="14">
    <source>
        <dbReference type="ARBA" id="ARBA00054019"/>
    </source>
</evidence>